<organism evidence="2 3">
    <name type="scientific">Candidatus Falkowbacteria bacterium HGW-Falkowbacteria-2</name>
    <dbReference type="NCBI Taxonomy" id="2013769"/>
    <lineage>
        <taxon>Bacteria</taxon>
        <taxon>Candidatus Falkowiibacteriota</taxon>
    </lineage>
</organism>
<reference evidence="2 3" key="1">
    <citation type="journal article" date="2017" name="ISME J.">
        <title>Potential for microbial H2 and metal transformations associated with novel bacteria and archaea in deep terrestrial subsurface sediments.</title>
        <authorList>
            <person name="Hernsdorf A.W."/>
            <person name="Amano Y."/>
            <person name="Miyakawa K."/>
            <person name="Ise K."/>
            <person name="Suzuki Y."/>
            <person name="Anantharaman K."/>
            <person name="Probst A."/>
            <person name="Burstein D."/>
            <person name="Thomas B.C."/>
            <person name="Banfield J.F."/>
        </authorList>
    </citation>
    <scope>NUCLEOTIDE SEQUENCE [LARGE SCALE GENOMIC DNA]</scope>
    <source>
        <strain evidence="2">HGW-Falkowbacteria-2</strain>
    </source>
</reference>
<evidence type="ECO:0000256" key="1">
    <source>
        <dbReference type="SAM" id="Phobius"/>
    </source>
</evidence>
<comment type="caution">
    <text evidence="2">The sequence shown here is derived from an EMBL/GenBank/DDBJ whole genome shotgun (WGS) entry which is preliminary data.</text>
</comment>
<accession>A0A2N2DZS0</accession>
<keyword evidence="1" id="KW-0472">Membrane</keyword>
<sequence>MSINKSTGNRKHGAGQDGVRLYLRVHVMPKLNMPLKGKAWHWIVPIVVLAVLVFAGFYYLAA</sequence>
<evidence type="ECO:0000313" key="2">
    <source>
        <dbReference type="EMBL" id="PKM87956.1"/>
    </source>
</evidence>
<protein>
    <submittedName>
        <fullName evidence="2">Uncharacterized protein</fullName>
    </submittedName>
</protein>
<feature type="transmembrane region" description="Helical" evidence="1">
    <location>
        <begin position="39"/>
        <end position="61"/>
    </location>
</feature>
<proteinExistence type="predicted"/>
<keyword evidence="1" id="KW-0812">Transmembrane</keyword>
<keyword evidence="1" id="KW-1133">Transmembrane helix</keyword>
<evidence type="ECO:0000313" key="3">
    <source>
        <dbReference type="Proteomes" id="UP000233325"/>
    </source>
</evidence>
<gene>
    <name evidence="2" type="ORF">CVU83_02355</name>
</gene>
<name>A0A2N2DZS0_9BACT</name>
<dbReference type="EMBL" id="PHAH01000028">
    <property type="protein sequence ID" value="PKM87956.1"/>
    <property type="molecule type" value="Genomic_DNA"/>
</dbReference>
<dbReference type="AlphaFoldDB" id="A0A2N2DZS0"/>
<dbReference type="Proteomes" id="UP000233325">
    <property type="component" value="Unassembled WGS sequence"/>
</dbReference>